<dbReference type="PANTHER" id="PTHR13832:SF837">
    <property type="entry name" value="PROTEIN PHOSPHATASE 2C-LIKE DOMAIN-CONTAINING PROTEIN 1"/>
    <property type="match status" value="1"/>
</dbReference>
<evidence type="ECO:0000256" key="2">
    <source>
        <dbReference type="ARBA" id="ARBA00022723"/>
    </source>
</evidence>
<dbReference type="STRING" id="683840.U5HG47"/>
<dbReference type="InterPro" id="IPR036457">
    <property type="entry name" value="PPM-type-like_dom_sf"/>
</dbReference>
<dbReference type="FunCoup" id="U5HG47">
    <property type="interactions" value="47"/>
</dbReference>
<keyword evidence="3 5" id="KW-0378">Hydrolase</keyword>
<keyword evidence="10" id="KW-1185">Reference proteome</keyword>
<dbReference type="SMART" id="SM00332">
    <property type="entry name" value="PP2Cc"/>
    <property type="match status" value="1"/>
</dbReference>
<proteinExistence type="inferred from homology"/>
<dbReference type="Pfam" id="PF00481">
    <property type="entry name" value="PP2C"/>
    <property type="match status" value="2"/>
</dbReference>
<dbReference type="Gene3D" id="3.60.40.10">
    <property type="entry name" value="PPM-type phosphatase domain"/>
    <property type="match status" value="1"/>
</dbReference>
<evidence type="ECO:0000313" key="10">
    <source>
        <dbReference type="Proteomes" id="UP000017200"/>
    </source>
</evidence>
<dbReference type="InParanoid" id="U5HG47"/>
<protein>
    <submittedName>
        <fullName evidence="8">Protein phosphatase</fullName>
    </submittedName>
</protein>
<dbReference type="GO" id="GO:0046872">
    <property type="term" value="F:metal ion binding"/>
    <property type="evidence" value="ECO:0007669"/>
    <property type="project" value="UniProtKB-KW"/>
</dbReference>
<evidence type="ECO:0000259" key="7">
    <source>
        <dbReference type="PROSITE" id="PS51746"/>
    </source>
</evidence>
<evidence type="ECO:0000313" key="8">
    <source>
        <dbReference type="EMBL" id="KDE03456.1"/>
    </source>
</evidence>
<dbReference type="InterPro" id="IPR015655">
    <property type="entry name" value="PP2C"/>
</dbReference>
<dbReference type="SUPFAM" id="SSF81606">
    <property type="entry name" value="PP2C-like"/>
    <property type="match status" value="1"/>
</dbReference>
<feature type="compositionally biased region" description="Low complexity" evidence="6">
    <location>
        <begin position="11"/>
        <end position="31"/>
    </location>
</feature>
<dbReference type="Proteomes" id="UP000017200">
    <property type="component" value="Unassembled WGS sequence"/>
</dbReference>
<dbReference type="EMBL" id="AEIJ01000676">
    <property type="status" value="NOT_ANNOTATED_CDS"/>
    <property type="molecule type" value="Genomic_DNA"/>
</dbReference>
<evidence type="ECO:0000256" key="1">
    <source>
        <dbReference type="ARBA" id="ARBA00006702"/>
    </source>
</evidence>
<evidence type="ECO:0000256" key="4">
    <source>
        <dbReference type="ARBA" id="ARBA00022912"/>
    </source>
</evidence>
<dbReference type="CDD" id="cd00143">
    <property type="entry name" value="PP2Cc"/>
    <property type="match status" value="1"/>
</dbReference>
<dbReference type="InterPro" id="IPR000222">
    <property type="entry name" value="PP2C_BS"/>
</dbReference>
<dbReference type="PROSITE" id="PS01032">
    <property type="entry name" value="PPM_1"/>
    <property type="match status" value="1"/>
</dbReference>
<feature type="region of interest" description="Disordered" evidence="6">
    <location>
        <begin position="223"/>
        <end position="251"/>
    </location>
</feature>
<dbReference type="PROSITE" id="PS51746">
    <property type="entry name" value="PPM_2"/>
    <property type="match status" value="1"/>
</dbReference>
<keyword evidence="2" id="KW-0479">Metal-binding</keyword>
<comment type="similarity">
    <text evidence="1 5">Belongs to the PP2C family.</text>
</comment>
<keyword evidence="4 5" id="KW-0904">Protein phosphatase</keyword>
<dbReference type="GO" id="GO:0004722">
    <property type="term" value="F:protein serine/threonine phosphatase activity"/>
    <property type="evidence" value="ECO:0007669"/>
    <property type="project" value="InterPro"/>
</dbReference>
<dbReference type="OrthoDB" id="10264738at2759"/>
<dbReference type="EnsemblFungi" id="MVLG_06067T0">
    <property type="protein sequence ID" value="MVLG_06067T0"/>
    <property type="gene ID" value="MVLG_06067"/>
</dbReference>
<dbReference type="InterPro" id="IPR001932">
    <property type="entry name" value="PPM-type_phosphatase-like_dom"/>
</dbReference>
<dbReference type="EMBL" id="GL541739">
    <property type="protein sequence ID" value="KDE03456.1"/>
    <property type="molecule type" value="Genomic_DNA"/>
</dbReference>
<feature type="compositionally biased region" description="Basic and acidic residues" evidence="6">
    <location>
        <begin position="226"/>
        <end position="237"/>
    </location>
</feature>
<reference evidence="8 10" key="3">
    <citation type="journal article" date="2015" name="BMC Genomics">
        <title>Sex and parasites: genomic and transcriptomic analysis of Microbotryum lychnidis-dioicae, the biotrophic and plant-castrating anther smut fungus.</title>
        <authorList>
            <person name="Perlin M.H."/>
            <person name="Amselem J."/>
            <person name="Fontanillas E."/>
            <person name="Toh S.S."/>
            <person name="Chen Z."/>
            <person name="Goldberg J."/>
            <person name="Duplessis S."/>
            <person name="Henrissat B."/>
            <person name="Young S."/>
            <person name="Zeng Q."/>
            <person name="Aguileta G."/>
            <person name="Petit E."/>
            <person name="Badouin H."/>
            <person name="Andrews J."/>
            <person name="Razeeq D."/>
            <person name="Gabaldon T."/>
            <person name="Quesneville H."/>
            <person name="Giraud T."/>
            <person name="Hood M.E."/>
            <person name="Schultz D.J."/>
            <person name="Cuomo C.A."/>
        </authorList>
    </citation>
    <scope>NUCLEOTIDE SEQUENCE [LARGE SCALE GENOMIC DNA]</scope>
    <source>
        <strain evidence="10">p1A1 Lamole</strain>
        <strain evidence="8">P1A1 Lamole</strain>
    </source>
</reference>
<organism evidence="8">
    <name type="scientific">Microbotryum lychnidis-dioicae (strain p1A1 Lamole / MvSl-1064)</name>
    <name type="common">Anther smut fungus</name>
    <dbReference type="NCBI Taxonomy" id="683840"/>
    <lineage>
        <taxon>Eukaryota</taxon>
        <taxon>Fungi</taxon>
        <taxon>Dikarya</taxon>
        <taxon>Basidiomycota</taxon>
        <taxon>Pucciniomycotina</taxon>
        <taxon>Microbotryomycetes</taxon>
        <taxon>Microbotryales</taxon>
        <taxon>Microbotryaceae</taxon>
        <taxon>Microbotryum</taxon>
    </lineage>
</organism>
<feature type="domain" description="PPM-type phosphatase" evidence="7">
    <location>
        <begin position="81"/>
        <end position="441"/>
    </location>
</feature>
<dbReference type="AlphaFoldDB" id="U5HG47"/>
<gene>
    <name evidence="8" type="ORF">MVLG_06067</name>
</gene>
<evidence type="ECO:0000256" key="6">
    <source>
        <dbReference type="SAM" id="MobiDB-lite"/>
    </source>
</evidence>
<feature type="region of interest" description="Disordered" evidence="6">
    <location>
        <begin position="1"/>
        <end position="60"/>
    </location>
</feature>
<sequence length="449" mass="47753">MSQQGNPEPVSDSTDTAQASTSSTSPPNLSLDIAAVNARAPKPGMTVPDAKTREETQAKGAETFGALNQHPEPQAQETDFKVGVSVDRNKKCRRSMEDAHSFIYDFAGIRGQGYFAVFDGHAGKHAAEWCGEHFHEHLLESIRTAPATPVPDLLNTTFHRVDTKLSQLAAADGTHSGCTAVVAFLRLEDEDGNAVGEAAGVGHAIEVKQGKLVDDADGALRAAQQAEEKNNSNELERMSTAAADRPSGGRREDIKNKIKAVLNGKSGDPAEMYSPEPASSGIETPHLEIKGPADVKKAAKRTLYTANVGDARAVLSRKGKAVRLTYDHKGSDAKEAKRITDAGGFVMNNRVNGVLAVTRSLGDSSMKEFVVGSPYTTETTLGPDDDFLIVACDGLWDVCQDQEAVDIIRGLSNPQEASKALLDYALQNFSSDNLSVLVVALSGPHSSSS</sequence>
<reference evidence="8" key="2">
    <citation type="submission" date="2010-11" db="EMBL/GenBank/DDBJ databases">
        <authorList>
            <consortium name="The Broad Institute Genome Sequencing Platform"/>
            <person name="Earl A."/>
            <person name="Ward D."/>
            <person name="Feldgarden M."/>
            <person name="Gevers D."/>
            <person name="Butler R."/>
            <person name="Young S.K."/>
            <person name="Zeng Q."/>
            <person name="Gargeya S."/>
            <person name="Fitzgerald M."/>
            <person name="Haas B."/>
            <person name="Abouelleil A."/>
            <person name="Alvarado L."/>
            <person name="Arachchi H.M."/>
            <person name="Berlin A."/>
            <person name="Brown A."/>
            <person name="Chapman S.B."/>
            <person name="Chen Z."/>
            <person name="Dunbar C."/>
            <person name="Freedman E."/>
            <person name="Gearin G."/>
            <person name="Gellesch M."/>
            <person name="Goldberg J."/>
            <person name="Griggs A."/>
            <person name="Gujja S."/>
            <person name="Heilman E."/>
            <person name="Heiman D."/>
            <person name="Howarth C."/>
            <person name="Larson L."/>
            <person name="Lui A."/>
            <person name="MacDonald P.J.P."/>
            <person name="Mehta T."/>
            <person name="Montmayeur A."/>
            <person name="Murphy C."/>
            <person name="Neiman D."/>
            <person name="Pearson M."/>
            <person name="Priest M."/>
            <person name="Roberts A."/>
            <person name="Saif S."/>
            <person name="Shea T."/>
            <person name="Shenoy N."/>
            <person name="Sisk P."/>
            <person name="Stolte C."/>
            <person name="Sykes S."/>
            <person name="White J."/>
            <person name="Yandava C."/>
            <person name="Wortman J."/>
            <person name="Nusbaum C."/>
            <person name="Birren B."/>
        </authorList>
    </citation>
    <scope>NUCLEOTIDE SEQUENCE</scope>
    <source>
        <strain evidence="8">P1A1 Lamole</strain>
    </source>
</reference>
<name>U5HG47_USTV1</name>
<evidence type="ECO:0000256" key="3">
    <source>
        <dbReference type="ARBA" id="ARBA00022801"/>
    </source>
</evidence>
<evidence type="ECO:0000313" key="9">
    <source>
        <dbReference type="EnsemblFungi" id="MVLG_06067T0"/>
    </source>
</evidence>
<evidence type="ECO:0000256" key="5">
    <source>
        <dbReference type="RuleBase" id="RU003465"/>
    </source>
</evidence>
<accession>U5HG47</accession>
<reference evidence="9" key="4">
    <citation type="submission" date="2015-06" db="UniProtKB">
        <authorList>
            <consortium name="EnsemblFungi"/>
        </authorList>
    </citation>
    <scope>IDENTIFICATION</scope>
</reference>
<reference evidence="10" key="1">
    <citation type="submission" date="2010-11" db="EMBL/GenBank/DDBJ databases">
        <title>The genome sequence of Microbotryum violaceum strain p1A1 Lamole.</title>
        <authorList>
            <person name="Cuomo C."/>
            <person name="Perlin M."/>
            <person name="Young S.K."/>
            <person name="Zeng Q."/>
            <person name="Gargeya S."/>
            <person name="Alvarado L."/>
            <person name="Berlin A."/>
            <person name="Chapman S.B."/>
            <person name="Chen Z."/>
            <person name="Freedman E."/>
            <person name="Gellesch M."/>
            <person name="Goldberg J."/>
            <person name="Griggs A."/>
            <person name="Gujja S."/>
            <person name="Heilman E."/>
            <person name="Heiman D."/>
            <person name="Howarth C."/>
            <person name="Mehta T."/>
            <person name="Neiman D."/>
            <person name="Pearson M."/>
            <person name="Roberts A."/>
            <person name="Saif S."/>
            <person name="Shea T."/>
            <person name="Shenoy N."/>
            <person name="Sisk P."/>
            <person name="Stolte C."/>
            <person name="Sykes S."/>
            <person name="White J."/>
            <person name="Yandava C."/>
            <person name="Haas B."/>
            <person name="Nusbaum C."/>
            <person name="Birren B."/>
        </authorList>
    </citation>
    <scope>NUCLEOTIDE SEQUENCE [LARGE SCALE GENOMIC DNA]</scope>
    <source>
        <strain evidence="10">p1A1 Lamole</strain>
    </source>
</reference>
<dbReference type="PANTHER" id="PTHR13832">
    <property type="entry name" value="PROTEIN PHOSPHATASE 2C"/>
    <property type="match status" value="1"/>
</dbReference>